<feature type="transmembrane region" description="Helical" evidence="1">
    <location>
        <begin position="251"/>
        <end position="271"/>
    </location>
</feature>
<comment type="caution">
    <text evidence="2">The sequence shown here is derived from an EMBL/GenBank/DDBJ whole genome shotgun (WGS) entry which is preliminary data.</text>
</comment>
<gene>
    <name evidence="2" type="ORF">CVU82_03140</name>
</gene>
<dbReference type="EMBL" id="PHAI01000002">
    <property type="protein sequence ID" value="PKM91564.1"/>
    <property type="molecule type" value="Genomic_DNA"/>
</dbReference>
<evidence type="ECO:0008006" key="4">
    <source>
        <dbReference type="Google" id="ProtNLM"/>
    </source>
</evidence>
<organism evidence="2 3">
    <name type="scientific">Candidatus Falkowbacteria bacterium HGW-Falkowbacteria-1</name>
    <dbReference type="NCBI Taxonomy" id="2013768"/>
    <lineage>
        <taxon>Bacteria</taxon>
        <taxon>Candidatus Falkowiibacteriota</taxon>
    </lineage>
</organism>
<evidence type="ECO:0000313" key="3">
    <source>
        <dbReference type="Proteomes" id="UP000233517"/>
    </source>
</evidence>
<sequence>MVSYRTILKQAWRISWKNKFLWFFGFFASLISFGAEFKIISRSISQETGFKMLNNIGMFIKTGIFSKNALNNALELIKTDLGSFLALILFLLLILAVFLFFVWLATVSQISIIDAVKKITKNVKEKITIKNQLNKANAKFWPVLWMNLIMSVMINGITLLISILLIFILLQNKPIFLFLYGIIFIAFIPIILFLSFIIKYSIAYVVIDGKSFSSALKKGWKLFRDNWLISIEMAITLFFINIVAMLAVSTLAFLGLIFIIGIAMTSTIFIISSQIIFWFLITIAILLAVAIMIVGGSIINTFQISTWTDLFIKLKENKVSGKLERIFSEGNTPNKL</sequence>
<name>A0A2N2E9Z7_9BACT</name>
<evidence type="ECO:0000256" key="1">
    <source>
        <dbReference type="SAM" id="Phobius"/>
    </source>
</evidence>
<dbReference type="AlphaFoldDB" id="A0A2N2E9Z7"/>
<protein>
    <recommendedName>
        <fullName evidence="4">Glycerophosphoryl diester phosphodiesterase membrane domain-containing protein</fullName>
    </recommendedName>
</protein>
<dbReference type="Proteomes" id="UP000233517">
    <property type="component" value="Unassembled WGS sequence"/>
</dbReference>
<feature type="transmembrane region" description="Helical" evidence="1">
    <location>
        <begin position="277"/>
        <end position="299"/>
    </location>
</feature>
<feature type="transmembrane region" description="Helical" evidence="1">
    <location>
        <begin position="144"/>
        <end position="170"/>
    </location>
</feature>
<feature type="transmembrane region" description="Helical" evidence="1">
    <location>
        <begin position="177"/>
        <end position="207"/>
    </location>
</feature>
<keyword evidence="1" id="KW-1133">Transmembrane helix</keyword>
<feature type="transmembrane region" description="Helical" evidence="1">
    <location>
        <begin position="82"/>
        <end position="104"/>
    </location>
</feature>
<proteinExistence type="predicted"/>
<feature type="transmembrane region" description="Helical" evidence="1">
    <location>
        <begin position="20"/>
        <end position="40"/>
    </location>
</feature>
<accession>A0A2N2E9Z7</accession>
<evidence type="ECO:0000313" key="2">
    <source>
        <dbReference type="EMBL" id="PKM91564.1"/>
    </source>
</evidence>
<feature type="transmembrane region" description="Helical" evidence="1">
    <location>
        <begin position="227"/>
        <end position="244"/>
    </location>
</feature>
<keyword evidence="1" id="KW-0812">Transmembrane</keyword>
<keyword evidence="1" id="KW-0472">Membrane</keyword>
<reference evidence="2 3" key="1">
    <citation type="journal article" date="2017" name="ISME J.">
        <title>Potential for microbial H2 and metal transformations associated with novel bacteria and archaea in deep terrestrial subsurface sediments.</title>
        <authorList>
            <person name="Hernsdorf A.W."/>
            <person name="Amano Y."/>
            <person name="Miyakawa K."/>
            <person name="Ise K."/>
            <person name="Suzuki Y."/>
            <person name="Anantharaman K."/>
            <person name="Probst A."/>
            <person name="Burstein D."/>
            <person name="Thomas B.C."/>
            <person name="Banfield J.F."/>
        </authorList>
    </citation>
    <scope>NUCLEOTIDE SEQUENCE [LARGE SCALE GENOMIC DNA]</scope>
    <source>
        <strain evidence="2">HGW-Falkowbacteria-1</strain>
    </source>
</reference>